<evidence type="ECO:0000313" key="4">
    <source>
        <dbReference type="Proteomes" id="UP000292702"/>
    </source>
</evidence>
<sequence>MSYANEPANSASEIELEIIAANYTHIAVAAVFLYDTLLTLPKEIDQIWLSKFSGATILYFVNRYCLLAQKILIFMQLFPWGSINVRLAFTMATDSSFHSCTAISWTNEILLVATFLVIALFFSLRIYAIRDRNLSEAVAVLALGCVLPALGLYQQATISLTVVRVPILGFVLCDEKSTISFDIYSRLATAGRVTITVSDLLVLILTLIKTFKIRRLAAEHDLRTPLVTLLLRDGSLYFAAIFTFNLLDIVLLQVGAFGAVADVVTTFSVILIARFILNLRTVHRRGDDSISSRAEFSSIRFTDVLVGTLGASLVHGEDQPNVDEPLSCREKQPARSLQPAPQLEFIQGSSSGTPHALPV</sequence>
<dbReference type="OrthoDB" id="2753852at2759"/>
<feature type="transmembrane region" description="Helical" evidence="1">
    <location>
        <begin position="256"/>
        <end position="277"/>
    </location>
</feature>
<gene>
    <name evidence="3" type="ORF">EIP91_006430</name>
</gene>
<dbReference type="Proteomes" id="UP000292702">
    <property type="component" value="Unassembled WGS sequence"/>
</dbReference>
<feature type="transmembrane region" description="Helical" evidence="1">
    <location>
        <begin position="71"/>
        <end position="89"/>
    </location>
</feature>
<dbReference type="InterPro" id="IPR045340">
    <property type="entry name" value="DUF6533"/>
</dbReference>
<reference evidence="3 4" key="1">
    <citation type="submission" date="2018-11" db="EMBL/GenBank/DDBJ databases">
        <title>Genome assembly of Steccherinum ochraceum LE-BIN_3174, the white-rot fungus of the Steccherinaceae family (The Residual Polyporoid clade, Polyporales, Basidiomycota).</title>
        <authorList>
            <person name="Fedorova T.V."/>
            <person name="Glazunova O.A."/>
            <person name="Landesman E.O."/>
            <person name="Moiseenko K.V."/>
            <person name="Psurtseva N.V."/>
            <person name="Savinova O.S."/>
            <person name="Shakhova N.V."/>
            <person name="Tyazhelova T.V."/>
            <person name="Vasina D.V."/>
        </authorList>
    </citation>
    <scope>NUCLEOTIDE SEQUENCE [LARGE SCALE GENOMIC DNA]</scope>
    <source>
        <strain evidence="3 4">LE-BIN_3174</strain>
    </source>
</reference>
<keyword evidence="1" id="KW-0472">Membrane</keyword>
<comment type="caution">
    <text evidence="3">The sequence shown here is derived from an EMBL/GenBank/DDBJ whole genome shotgun (WGS) entry which is preliminary data.</text>
</comment>
<dbReference type="STRING" id="92696.A0A4R0RGG5"/>
<keyword evidence="1" id="KW-0812">Transmembrane</keyword>
<proteinExistence type="predicted"/>
<feature type="transmembrane region" description="Helical" evidence="1">
    <location>
        <begin position="183"/>
        <end position="208"/>
    </location>
</feature>
<feature type="transmembrane region" description="Helical" evidence="1">
    <location>
        <begin position="140"/>
        <end position="163"/>
    </location>
</feature>
<feature type="transmembrane region" description="Helical" evidence="1">
    <location>
        <begin position="229"/>
        <end position="250"/>
    </location>
</feature>
<organism evidence="3 4">
    <name type="scientific">Steccherinum ochraceum</name>
    <dbReference type="NCBI Taxonomy" id="92696"/>
    <lineage>
        <taxon>Eukaryota</taxon>
        <taxon>Fungi</taxon>
        <taxon>Dikarya</taxon>
        <taxon>Basidiomycota</taxon>
        <taxon>Agaricomycotina</taxon>
        <taxon>Agaricomycetes</taxon>
        <taxon>Polyporales</taxon>
        <taxon>Steccherinaceae</taxon>
        <taxon>Steccherinum</taxon>
    </lineage>
</organism>
<evidence type="ECO:0000313" key="3">
    <source>
        <dbReference type="EMBL" id="TCD62758.1"/>
    </source>
</evidence>
<keyword evidence="1" id="KW-1133">Transmembrane helix</keyword>
<accession>A0A4R0RGG5</accession>
<dbReference type="Pfam" id="PF20151">
    <property type="entry name" value="DUF6533"/>
    <property type="match status" value="1"/>
</dbReference>
<feature type="transmembrane region" description="Helical" evidence="1">
    <location>
        <begin position="109"/>
        <end position="128"/>
    </location>
</feature>
<evidence type="ECO:0000256" key="1">
    <source>
        <dbReference type="SAM" id="Phobius"/>
    </source>
</evidence>
<dbReference type="EMBL" id="RWJN01000347">
    <property type="protein sequence ID" value="TCD62758.1"/>
    <property type="molecule type" value="Genomic_DNA"/>
</dbReference>
<feature type="domain" description="DUF6533" evidence="2">
    <location>
        <begin position="23"/>
        <end position="67"/>
    </location>
</feature>
<name>A0A4R0RGG5_9APHY</name>
<keyword evidence="4" id="KW-1185">Reference proteome</keyword>
<dbReference type="AlphaFoldDB" id="A0A4R0RGG5"/>
<evidence type="ECO:0000259" key="2">
    <source>
        <dbReference type="Pfam" id="PF20151"/>
    </source>
</evidence>
<protein>
    <recommendedName>
        <fullName evidence="2">DUF6533 domain-containing protein</fullName>
    </recommendedName>
</protein>